<evidence type="ECO:0000313" key="3">
    <source>
        <dbReference type="EMBL" id="GEL91078.1"/>
    </source>
</evidence>
<dbReference type="AlphaFoldDB" id="A0A511IZ83"/>
<dbReference type="Pfam" id="PF09851">
    <property type="entry name" value="SHOCT"/>
    <property type="match status" value="1"/>
</dbReference>
<accession>A0A511IZ83</accession>
<evidence type="ECO:0000256" key="1">
    <source>
        <dbReference type="SAM" id="MobiDB-lite"/>
    </source>
</evidence>
<dbReference type="EMBL" id="BJWF01000002">
    <property type="protein sequence ID" value="GEL91078.1"/>
    <property type="molecule type" value="Genomic_DNA"/>
</dbReference>
<evidence type="ECO:0000313" key="4">
    <source>
        <dbReference type="Proteomes" id="UP000321830"/>
    </source>
</evidence>
<feature type="domain" description="SHOCT" evidence="2">
    <location>
        <begin position="29"/>
        <end position="55"/>
    </location>
</feature>
<feature type="compositionally biased region" description="Acidic residues" evidence="1">
    <location>
        <begin position="1"/>
        <end position="10"/>
    </location>
</feature>
<gene>
    <name evidence="3" type="ORF">EVI01_04150</name>
</gene>
<dbReference type="InterPro" id="IPR018649">
    <property type="entry name" value="SHOCT"/>
</dbReference>
<sequence length="57" mass="6616">MDDVEEENEVIEAKQENPNSVQEIDVPTQLLKYKELLDLGVITQDEFEAKKKELLNL</sequence>
<organism evidence="3 4">
    <name type="scientific">Enterococcus villorum</name>
    <dbReference type="NCBI Taxonomy" id="112904"/>
    <lineage>
        <taxon>Bacteria</taxon>
        <taxon>Bacillati</taxon>
        <taxon>Bacillota</taxon>
        <taxon>Bacilli</taxon>
        <taxon>Lactobacillales</taxon>
        <taxon>Enterococcaceae</taxon>
        <taxon>Enterococcus</taxon>
    </lineage>
</organism>
<feature type="region of interest" description="Disordered" evidence="1">
    <location>
        <begin position="1"/>
        <end position="22"/>
    </location>
</feature>
<dbReference type="RefSeq" id="WP_010751956.1">
    <property type="nucleotide sequence ID" value="NZ_BJWF01000002.1"/>
</dbReference>
<reference evidence="3 4" key="1">
    <citation type="submission" date="2019-07" db="EMBL/GenBank/DDBJ databases">
        <title>Whole genome shotgun sequence of Enterococcus villorum NBRC 100699.</title>
        <authorList>
            <person name="Hosoyama A."/>
            <person name="Uohara A."/>
            <person name="Ohji S."/>
            <person name="Ichikawa N."/>
        </authorList>
    </citation>
    <scope>NUCLEOTIDE SEQUENCE [LARGE SCALE GENOMIC DNA]</scope>
    <source>
        <strain evidence="3 4">NBRC 100699</strain>
    </source>
</reference>
<dbReference type="Proteomes" id="UP000321830">
    <property type="component" value="Unassembled WGS sequence"/>
</dbReference>
<evidence type="ECO:0000259" key="2">
    <source>
        <dbReference type="Pfam" id="PF09851"/>
    </source>
</evidence>
<protein>
    <recommendedName>
        <fullName evidence="2">SHOCT domain-containing protein</fullName>
    </recommendedName>
</protein>
<proteinExistence type="predicted"/>
<comment type="caution">
    <text evidence="3">The sequence shown here is derived from an EMBL/GenBank/DDBJ whole genome shotgun (WGS) entry which is preliminary data.</text>
</comment>
<name>A0A511IZ83_9ENTE</name>